<proteinExistence type="inferred from homology"/>
<dbReference type="Gene3D" id="1.10.3720.10">
    <property type="entry name" value="MetI-like"/>
    <property type="match status" value="1"/>
</dbReference>
<dbReference type="PATRIC" id="fig|1486262.3.peg.3270"/>
<organism evidence="9 10">
    <name type="scientific">Martelella endophytica</name>
    <dbReference type="NCBI Taxonomy" id="1486262"/>
    <lineage>
        <taxon>Bacteria</taxon>
        <taxon>Pseudomonadati</taxon>
        <taxon>Pseudomonadota</taxon>
        <taxon>Alphaproteobacteria</taxon>
        <taxon>Hyphomicrobiales</taxon>
        <taxon>Aurantimonadaceae</taxon>
        <taxon>Martelella</taxon>
    </lineage>
</organism>
<name>A0A0D5LVE9_MAREN</name>
<dbReference type="GO" id="GO:0005886">
    <property type="term" value="C:plasma membrane"/>
    <property type="evidence" value="ECO:0007669"/>
    <property type="project" value="UniProtKB-SubCell"/>
</dbReference>
<dbReference type="HOGENOM" id="CLU_046113_2_1_5"/>
<comment type="similarity">
    <text evidence="7">Belongs to the binding-protein-dependent transport system permease family.</text>
</comment>
<dbReference type="InterPro" id="IPR035906">
    <property type="entry name" value="MetI-like_sf"/>
</dbReference>
<evidence type="ECO:0000256" key="3">
    <source>
        <dbReference type="ARBA" id="ARBA00022475"/>
    </source>
</evidence>
<evidence type="ECO:0000256" key="5">
    <source>
        <dbReference type="ARBA" id="ARBA00022989"/>
    </source>
</evidence>
<comment type="subcellular location">
    <subcellularLocation>
        <location evidence="1 7">Cell membrane</location>
        <topology evidence="1 7">Multi-pass membrane protein</topology>
    </subcellularLocation>
</comment>
<keyword evidence="4 7" id="KW-0812">Transmembrane</keyword>
<evidence type="ECO:0000256" key="2">
    <source>
        <dbReference type="ARBA" id="ARBA00022448"/>
    </source>
</evidence>
<dbReference type="STRING" id="1486262.TM49_15830"/>
<dbReference type="PANTHER" id="PTHR30151:SF20">
    <property type="entry name" value="ABC TRANSPORTER PERMEASE PROTEIN HI_0355-RELATED"/>
    <property type="match status" value="1"/>
</dbReference>
<feature type="transmembrane region" description="Helical" evidence="7">
    <location>
        <begin position="216"/>
        <end position="238"/>
    </location>
</feature>
<protein>
    <submittedName>
        <fullName evidence="9">ABC transporter permease</fullName>
    </submittedName>
</protein>
<evidence type="ECO:0000256" key="4">
    <source>
        <dbReference type="ARBA" id="ARBA00022692"/>
    </source>
</evidence>
<feature type="transmembrane region" description="Helical" evidence="7">
    <location>
        <begin position="93"/>
        <end position="115"/>
    </location>
</feature>
<dbReference type="Proteomes" id="UP000032611">
    <property type="component" value="Chromosome"/>
</dbReference>
<feature type="transmembrane region" description="Helical" evidence="7">
    <location>
        <begin position="121"/>
        <end position="141"/>
    </location>
</feature>
<dbReference type="InterPro" id="IPR000515">
    <property type="entry name" value="MetI-like"/>
</dbReference>
<feature type="transmembrane region" description="Helical" evidence="7">
    <location>
        <begin position="55"/>
        <end position="81"/>
    </location>
</feature>
<evidence type="ECO:0000313" key="10">
    <source>
        <dbReference type="Proteomes" id="UP000032611"/>
    </source>
</evidence>
<keyword evidence="10" id="KW-1185">Reference proteome</keyword>
<dbReference type="EMBL" id="CP010803">
    <property type="protein sequence ID" value="AJY48274.1"/>
    <property type="molecule type" value="Genomic_DNA"/>
</dbReference>
<evidence type="ECO:0000256" key="6">
    <source>
        <dbReference type="ARBA" id="ARBA00023136"/>
    </source>
</evidence>
<evidence type="ECO:0000259" key="8">
    <source>
        <dbReference type="PROSITE" id="PS50928"/>
    </source>
</evidence>
<dbReference type="KEGG" id="mey:TM49_15830"/>
<dbReference type="Pfam" id="PF00528">
    <property type="entry name" value="BPD_transp_1"/>
    <property type="match status" value="1"/>
</dbReference>
<gene>
    <name evidence="9" type="ORF">TM49_15830</name>
</gene>
<dbReference type="SUPFAM" id="SSF161098">
    <property type="entry name" value="MetI-like"/>
    <property type="match status" value="1"/>
</dbReference>
<keyword evidence="6 7" id="KW-0472">Membrane</keyword>
<keyword evidence="5 7" id="KW-1133">Transmembrane helix</keyword>
<dbReference type="AlphaFoldDB" id="A0A0D5LVE9"/>
<dbReference type="GO" id="GO:0055085">
    <property type="term" value="P:transmembrane transport"/>
    <property type="evidence" value="ECO:0007669"/>
    <property type="project" value="InterPro"/>
</dbReference>
<evidence type="ECO:0000256" key="1">
    <source>
        <dbReference type="ARBA" id="ARBA00004651"/>
    </source>
</evidence>
<evidence type="ECO:0000313" key="9">
    <source>
        <dbReference type="EMBL" id="AJY48274.1"/>
    </source>
</evidence>
<accession>A0A0D5LVE9</accession>
<keyword evidence="3" id="KW-1003">Cell membrane</keyword>
<dbReference type="PANTHER" id="PTHR30151">
    <property type="entry name" value="ALKANE SULFONATE ABC TRANSPORTER-RELATED, MEMBRANE SUBUNIT"/>
    <property type="match status" value="1"/>
</dbReference>
<keyword evidence="2 7" id="KW-0813">Transport</keyword>
<feature type="domain" description="ABC transmembrane type-1" evidence="8">
    <location>
        <begin position="55"/>
        <end position="235"/>
    </location>
</feature>
<reference evidence="9 10" key="1">
    <citation type="journal article" date="2015" name="Genome Announc.">
        <title>Complete genome sequence of Martelella endophytica YC6887, which has antifungal activity associated with a halophyte.</title>
        <authorList>
            <person name="Khan A."/>
            <person name="Khan H."/>
            <person name="Chung E.J."/>
            <person name="Hossain M.T."/>
            <person name="Chung Y.R."/>
        </authorList>
    </citation>
    <scope>NUCLEOTIDE SEQUENCE [LARGE SCALE GENOMIC DNA]</scope>
    <source>
        <strain evidence="9">YC6887</strain>
    </source>
</reference>
<evidence type="ECO:0000256" key="7">
    <source>
        <dbReference type="RuleBase" id="RU363032"/>
    </source>
</evidence>
<dbReference type="PROSITE" id="PS50928">
    <property type="entry name" value="ABC_TM1"/>
    <property type="match status" value="1"/>
</dbReference>
<sequence length="253" mass="27695">MYWRRVAAPLLIVVALFVVWEASCRVFDISSFILPKPSAIFVTMVERFPALWPNLWQTIVTTTIGFALSLAIGIFFGALIGMSRLAYDALYPILVGISSIPKVALIPIFVVWLGAGTGPAILTACVISFFPIVVNVATGLATTEPELEDILQSLNASKLDIFWNVGLPRTMPYLFAAMKVAISIAFIGSITSETIASNRGIGNAMLIATTNFDMPLAFAALMLISITGVIFYFLFVMLENRMTGWAQRNKKTR</sequence>
<feature type="transmembrane region" description="Helical" evidence="7">
    <location>
        <begin position="173"/>
        <end position="196"/>
    </location>
</feature>